<reference evidence="1" key="1">
    <citation type="submission" date="2021-05" db="EMBL/GenBank/DDBJ databases">
        <authorList>
            <person name="Pan Q."/>
            <person name="Jouanno E."/>
            <person name="Zahm M."/>
            <person name="Klopp C."/>
            <person name="Cabau C."/>
            <person name="Louis A."/>
            <person name="Berthelot C."/>
            <person name="Parey E."/>
            <person name="Roest Crollius H."/>
            <person name="Montfort J."/>
            <person name="Robinson-Rechavi M."/>
            <person name="Bouchez O."/>
            <person name="Lampietro C."/>
            <person name="Lopez Roques C."/>
            <person name="Donnadieu C."/>
            <person name="Postlethwait J."/>
            <person name="Bobe J."/>
            <person name="Dillon D."/>
            <person name="Chandos A."/>
            <person name="von Hippel F."/>
            <person name="Guiguen Y."/>
        </authorList>
    </citation>
    <scope>NUCLEOTIDE SEQUENCE</scope>
    <source>
        <strain evidence="1">YG-Jan2019</strain>
    </source>
</reference>
<sequence>MSTVEVPGDPPPSPSVLRSRSPHEPTLPRSRDGSSSPSNGLLFWGGSFKLTGCQQTKILQLPGRHIDDTGGNPKPFIRNTLHPSSTAEPP</sequence>
<accession>A0ACC2H945</accession>
<organism evidence="1 2">
    <name type="scientific">Dallia pectoralis</name>
    <name type="common">Alaska blackfish</name>
    <dbReference type="NCBI Taxonomy" id="75939"/>
    <lineage>
        <taxon>Eukaryota</taxon>
        <taxon>Metazoa</taxon>
        <taxon>Chordata</taxon>
        <taxon>Craniata</taxon>
        <taxon>Vertebrata</taxon>
        <taxon>Euteleostomi</taxon>
        <taxon>Actinopterygii</taxon>
        <taxon>Neopterygii</taxon>
        <taxon>Teleostei</taxon>
        <taxon>Protacanthopterygii</taxon>
        <taxon>Esociformes</taxon>
        <taxon>Umbridae</taxon>
        <taxon>Dallia</taxon>
    </lineage>
</organism>
<protein>
    <submittedName>
        <fullName evidence="1">Uncharacterized protein</fullName>
    </submittedName>
</protein>
<proteinExistence type="predicted"/>
<dbReference type="Proteomes" id="UP001157502">
    <property type="component" value="Chromosome 5"/>
</dbReference>
<comment type="caution">
    <text evidence="1">The sequence shown here is derived from an EMBL/GenBank/DDBJ whole genome shotgun (WGS) entry which is preliminary data.</text>
</comment>
<name>A0ACC2H945_DALPE</name>
<gene>
    <name evidence="1" type="ORF">DPEC_G00065750</name>
</gene>
<dbReference type="EMBL" id="CM055732">
    <property type="protein sequence ID" value="KAJ8012155.1"/>
    <property type="molecule type" value="Genomic_DNA"/>
</dbReference>
<evidence type="ECO:0000313" key="1">
    <source>
        <dbReference type="EMBL" id="KAJ8012155.1"/>
    </source>
</evidence>
<keyword evidence="2" id="KW-1185">Reference proteome</keyword>
<evidence type="ECO:0000313" key="2">
    <source>
        <dbReference type="Proteomes" id="UP001157502"/>
    </source>
</evidence>